<keyword evidence="2" id="KW-0472">Membrane</keyword>
<dbReference type="AlphaFoldDB" id="A0A7M7NUM6"/>
<keyword evidence="2" id="KW-0812">Transmembrane</keyword>
<feature type="region of interest" description="Disordered" evidence="1">
    <location>
        <begin position="283"/>
        <end position="302"/>
    </location>
</feature>
<keyword evidence="2" id="KW-1133">Transmembrane helix</keyword>
<sequence length="397" mass="43165">MGNQSNKPNVVVASPTPNTTTKPTTKPITPTIPPTIATTTPVPTTTPLTTTPLTTTPLTTTPLNTTTTPARVTSTGLITHSSINQLETFLLPVAIVMSTSFLIVAVVLIVVVVRRRHHADKHVENGTHPVFTPTQTVSNASFNAESSGECSLNHIYVEHGERDSKLHDGHYTYVTKPSIMGGFPKGCAPSIKSPKRVLRGYPDGKGRSVQAKGITTDVFGDEDHYDLLFEARPSVVNVIVMNAYENHPPNGCYRNYANVTEIPESTTGYLETLPSGLQDTISIKSSSDSMNNQDPSQRTVSADLQSNSATLAIKSDNPATDYDPNGPVRMLKPNNPEVIIGVIDELLYENAPRSRGGSVMSLGKEEPKYYELERQFIKDADNDNDMVETILYQSITE</sequence>
<dbReference type="EnsemblMetazoa" id="XM_030983732">
    <property type="protein sequence ID" value="XP_030839592"/>
    <property type="gene ID" value="LOC105438442"/>
</dbReference>
<dbReference type="GeneID" id="105438442"/>
<reference evidence="4" key="1">
    <citation type="submission" date="2015-02" db="EMBL/GenBank/DDBJ databases">
        <title>Genome sequencing for Strongylocentrotus purpuratus.</title>
        <authorList>
            <person name="Murali S."/>
            <person name="Liu Y."/>
            <person name="Vee V."/>
            <person name="English A."/>
            <person name="Wang M."/>
            <person name="Skinner E."/>
            <person name="Han Y."/>
            <person name="Muzny D.M."/>
            <person name="Worley K.C."/>
            <person name="Gibbs R.A."/>
        </authorList>
    </citation>
    <scope>NUCLEOTIDE SEQUENCE</scope>
</reference>
<feature type="compositionally biased region" description="Low complexity" evidence="1">
    <location>
        <begin position="15"/>
        <end position="68"/>
    </location>
</feature>
<dbReference type="OMA" id="HIYVEHG"/>
<reference evidence="3" key="2">
    <citation type="submission" date="2021-01" db="UniProtKB">
        <authorList>
            <consortium name="EnsemblMetazoa"/>
        </authorList>
    </citation>
    <scope>IDENTIFICATION</scope>
</reference>
<feature type="transmembrane region" description="Helical" evidence="2">
    <location>
        <begin position="89"/>
        <end position="113"/>
    </location>
</feature>
<accession>A0A7M7NUM6</accession>
<dbReference type="OrthoDB" id="10433750at2759"/>
<name>A0A7M7NUM6_STRPU</name>
<evidence type="ECO:0000313" key="3">
    <source>
        <dbReference type="EnsemblMetazoa" id="XP_030839592"/>
    </source>
</evidence>
<dbReference type="InParanoid" id="A0A7M7NUM6"/>
<evidence type="ECO:0000256" key="2">
    <source>
        <dbReference type="SAM" id="Phobius"/>
    </source>
</evidence>
<dbReference type="Proteomes" id="UP000007110">
    <property type="component" value="Unassembled WGS sequence"/>
</dbReference>
<evidence type="ECO:0000313" key="4">
    <source>
        <dbReference type="Proteomes" id="UP000007110"/>
    </source>
</evidence>
<protein>
    <submittedName>
        <fullName evidence="3">Uncharacterized protein</fullName>
    </submittedName>
</protein>
<dbReference type="RefSeq" id="XP_030839592.1">
    <property type="nucleotide sequence ID" value="XM_030983732.1"/>
</dbReference>
<evidence type="ECO:0000256" key="1">
    <source>
        <dbReference type="SAM" id="MobiDB-lite"/>
    </source>
</evidence>
<dbReference type="KEGG" id="spu:105438442"/>
<organism evidence="3 4">
    <name type="scientific">Strongylocentrotus purpuratus</name>
    <name type="common">Purple sea urchin</name>
    <dbReference type="NCBI Taxonomy" id="7668"/>
    <lineage>
        <taxon>Eukaryota</taxon>
        <taxon>Metazoa</taxon>
        <taxon>Echinodermata</taxon>
        <taxon>Eleutherozoa</taxon>
        <taxon>Echinozoa</taxon>
        <taxon>Echinoidea</taxon>
        <taxon>Euechinoidea</taxon>
        <taxon>Echinacea</taxon>
        <taxon>Camarodonta</taxon>
        <taxon>Echinidea</taxon>
        <taxon>Strongylocentrotidae</taxon>
        <taxon>Strongylocentrotus</taxon>
    </lineage>
</organism>
<proteinExistence type="predicted"/>
<feature type="region of interest" description="Disordered" evidence="1">
    <location>
        <begin position="1"/>
        <end position="68"/>
    </location>
</feature>
<keyword evidence="4" id="KW-1185">Reference proteome</keyword>